<comment type="subcellular location">
    <subcellularLocation>
        <location evidence="1 8">Cell membrane</location>
        <topology evidence="1 8">Multi-pass membrane protein</topology>
    </subcellularLocation>
</comment>
<feature type="transmembrane region" description="Helical" evidence="8">
    <location>
        <begin position="240"/>
        <end position="261"/>
    </location>
</feature>
<dbReference type="EMBL" id="OU895877">
    <property type="protein sequence ID" value="CAG9798727.1"/>
    <property type="molecule type" value="Genomic_DNA"/>
</dbReference>
<keyword evidence="6 8" id="KW-0675">Receptor</keyword>
<evidence type="ECO:0000256" key="1">
    <source>
        <dbReference type="ARBA" id="ARBA00004651"/>
    </source>
</evidence>
<evidence type="ECO:0000256" key="2">
    <source>
        <dbReference type="ARBA" id="ARBA00022475"/>
    </source>
</evidence>
<dbReference type="AlphaFoldDB" id="A0A9N9RLM3"/>
<evidence type="ECO:0000256" key="6">
    <source>
        <dbReference type="ARBA" id="ARBA00023170"/>
    </source>
</evidence>
<evidence type="ECO:0000313" key="9">
    <source>
        <dbReference type="EMBL" id="CAG9798727.1"/>
    </source>
</evidence>
<evidence type="ECO:0000313" key="10">
    <source>
        <dbReference type="Proteomes" id="UP001153620"/>
    </source>
</evidence>
<dbReference type="GO" id="GO:0030424">
    <property type="term" value="C:axon"/>
    <property type="evidence" value="ECO:0007669"/>
    <property type="project" value="TreeGrafter"/>
</dbReference>
<dbReference type="OrthoDB" id="10393796at2759"/>
<keyword evidence="4 8" id="KW-1133">Transmembrane helix</keyword>
<dbReference type="GO" id="GO:0050909">
    <property type="term" value="P:sensory perception of taste"/>
    <property type="evidence" value="ECO:0007669"/>
    <property type="project" value="InterPro"/>
</dbReference>
<dbReference type="PANTHER" id="PTHR21143:SF104">
    <property type="entry name" value="GUSTATORY RECEPTOR 8A-RELATED"/>
    <property type="match status" value="1"/>
</dbReference>
<comment type="function">
    <text evidence="8">Gustatory receptor which mediates acceptance or avoidance behavior, depending on its substrates.</text>
</comment>
<feature type="transmembrane region" description="Helical" evidence="8">
    <location>
        <begin position="137"/>
        <end position="158"/>
    </location>
</feature>
<dbReference type="GO" id="GO:0043025">
    <property type="term" value="C:neuronal cell body"/>
    <property type="evidence" value="ECO:0007669"/>
    <property type="project" value="TreeGrafter"/>
</dbReference>
<organism evidence="9 10">
    <name type="scientific">Chironomus riparius</name>
    <dbReference type="NCBI Taxonomy" id="315576"/>
    <lineage>
        <taxon>Eukaryota</taxon>
        <taxon>Metazoa</taxon>
        <taxon>Ecdysozoa</taxon>
        <taxon>Arthropoda</taxon>
        <taxon>Hexapoda</taxon>
        <taxon>Insecta</taxon>
        <taxon>Pterygota</taxon>
        <taxon>Neoptera</taxon>
        <taxon>Endopterygota</taxon>
        <taxon>Diptera</taxon>
        <taxon>Nematocera</taxon>
        <taxon>Chironomoidea</taxon>
        <taxon>Chironomidae</taxon>
        <taxon>Chironominae</taxon>
        <taxon>Chironomus</taxon>
    </lineage>
</organism>
<keyword evidence="5 8" id="KW-0472">Membrane</keyword>
<keyword evidence="2 8" id="KW-1003">Cell membrane</keyword>
<dbReference type="Pfam" id="PF08395">
    <property type="entry name" value="7tm_7"/>
    <property type="match status" value="1"/>
</dbReference>
<evidence type="ECO:0000256" key="3">
    <source>
        <dbReference type="ARBA" id="ARBA00022692"/>
    </source>
</evidence>
<comment type="caution">
    <text evidence="8">Lacks conserved residue(s) required for the propagation of feature annotation.</text>
</comment>
<dbReference type="GO" id="GO:0008049">
    <property type="term" value="P:male courtship behavior"/>
    <property type="evidence" value="ECO:0007669"/>
    <property type="project" value="TreeGrafter"/>
</dbReference>
<name>A0A9N9RLM3_9DIPT</name>
<evidence type="ECO:0000256" key="8">
    <source>
        <dbReference type="RuleBase" id="RU363108"/>
    </source>
</evidence>
<protein>
    <recommendedName>
        <fullName evidence="8">Gustatory receptor</fullName>
    </recommendedName>
</protein>
<dbReference type="PANTHER" id="PTHR21143">
    <property type="entry name" value="INVERTEBRATE GUSTATORY RECEPTOR"/>
    <property type="match status" value="1"/>
</dbReference>
<reference evidence="9" key="2">
    <citation type="submission" date="2022-10" db="EMBL/GenBank/DDBJ databases">
        <authorList>
            <consortium name="ENA_rothamsted_submissions"/>
            <consortium name="culmorum"/>
            <person name="King R."/>
        </authorList>
    </citation>
    <scope>NUCLEOTIDE SEQUENCE</scope>
</reference>
<dbReference type="GO" id="GO:0007165">
    <property type="term" value="P:signal transduction"/>
    <property type="evidence" value="ECO:0007669"/>
    <property type="project" value="UniProtKB-KW"/>
</dbReference>
<proteinExistence type="inferred from homology"/>
<keyword evidence="10" id="KW-1185">Reference proteome</keyword>
<accession>A0A9N9RLM3</accession>
<gene>
    <name evidence="9" type="ORF">CHIRRI_LOCUS1706</name>
</gene>
<reference evidence="9" key="1">
    <citation type="submission" date="2022-01" db="EMBL/GenBank/DDBJ databases">
        <authorList>
            <person name="King R."/>
        </authorList>
    </citation>
    <scope>NUCLEOTIDE SEQUENCE</scope>
</reference>
<feature type="transmembrane region" description="Helical" evidence="8">
    <location>
        <begin position="68"/>
        <end position="86"/>
    </location>
</feature>
<keyword evidence="3 8" id="KW-0812">Transmembrane</keyword>
<feature type="transmembrane region" description="Helical" evidence="8">
    <location>
        <begin position="25"/>
        <end position="48"/>
    </location>
</feature>
<evidence type="ECO:0000256" key="7">
    <source>
        <dbReference type="ARBA" id="ARBA00023224"/>
    </source>
</evidence>
<dbReference type="GO" id="GO:0005886">
    <property type="term" value="C:plasma membrane"/>
    <property type="evidence" value="ECO:0007669"/>
    <property type="project" value="UniProtKB-SubCell"/>
</dbReference>
<sequence length="297" mass="35029">MKLKINKEFEELDEGLYWKIRSKRIIFFLGKFMFVTAVGLGIELFQIISLVHSDPGWQLAIKTRLFALNMNRLMFICFIFYCDYISGRLEILNHLRLKVLKQNEGIELEVQKNMKKVKTFDLDIAKIIQLSREFFKWMLLLNLTGDVIYIIVDSYWIYGGFIFGNNPNFAQSCSCPWGKIVSIIVLFYSCNEIQIQRDNSLAEIFEWKSEFDSVTHSKRRFFLQHIHCSKFLFDANGFFYINYGVLIGMAEAITIYMVYFFQFMSETNIFMQTLGKTMEAEKILANKNQSLIPLELY</sequence>
<dbReference type="Proteomes" id="UP001153620">
    <property type="component" value="Chromosome 1"/>
</dbReference>
<dbReference type="GO" id="GO:0007635">
    <property type="term" value="P:chemosensory behavior"/>
    <property type="evidence" value="ECO:0007669"/>
    <property type="project" value="TreeGrafter"/>
</dbReference>
<dbReference type="GO" id="GO:0030425">
    <property type="term" value="C:dendrite"/>
    <property type="evidence" value="ECO:0007669"/>
    <property type="project" value="TreeGrafter"/>
</dbReference>
<evidence type="ECO:0000256" key="5">
    <source>
        <dbReference type="ARBA" id="ARBA00023136"/>
    </source>
</evidence>
<comment type="similarity">
    <text evidence="8">Belongs to the insect chemoreceptor superfamily. Gustatory receptor (GR) family.</text>
</comment>
<keyword evidence="7 8" id="KW-0807">Transducer</keyword>
<dbReference type="InterPro" id="IPR013604">
    <property type="entry name" value="7TM_chemorcpt"/>
</dbReference>
<evidence type="ECO:0000256" key="4">
    <source>
        <dbReference type="ARBA" id="ARBA00022989"/>
    </source>
</evidence>